<comment type="pathway">
    <text evidence="1">Carbohydrate degradation; pentose phosphate pathway; D-ribulose 5-phosphate from D-glucose 6-phosphate (oxidative stage): step 1/3.</text>
</comment>
<dbReference type="GO" id="GO:0004345">
    <property type="term" value="F:glucose-6-phosphate dehydrogenase activity"/>
    <property type="evidence" value="ECO:0007669"/>
    <property type="project" value="InterPro"/>
</dbReference>
<dbReference type="GO" id="GO:0009051">
    <property type="term" value="P:pentose-phosphate shunt, oxidative branch"/>
    <property type="evidence" value="ECO:0007669"/>
    <property type="project" value="TreeGrafter"/>
</dbReference>
<name>A0A3S8Z9L1_9ACTO</name>
<dbReference type="EMBL" id="CP034438">
    <property type="protein sequence ID" value="AZN30209.1"/>
    <property type="molecule type" value="Genomic_DNA"/>
</dbReference>
<keyword evidence="3" id="KW-0521">NADP</keyword>
<sequence>MGAHTLIVTAKHLKEEEIRRSAIFPWDFPALFGSLGHMTTTLIILGGAGDLAQRLLIPGIAEYVSVHGADITIVGAGRHEHDDYRAFVRDAAAPVDEKVAERLAADAEFVVADATDREDLRNLLEGRSNVVLYFALSPAIAVDSIRALKDAELAEDITLAMEKPFGADADDARELNQQLLDLVDEEQIFRVDHFLATSGTLNFKVLRSTNRLIASSWSNEDVESIRLVYNETVALEGRAEFYESTGAAEDMLQSHLLQTLARILADDGTSPEEILRAIRPTDEVRRGRYTEGEVDGERVPSYVDEDGVDPDNGTETWFRVVVDVETEKWRGVPITLESGKAFGEDVKQIEVTFKRSGDNPNNTLTLAFDTEDVEITLNAADPASEDCAQITLHTDLAPVRMSAYGRVVKGILERIDHLAVPAQAAELGWDVMEAIAQKLHRARMEEYPAGTVAID</sequence>
<proteinExistence type="predicted"/>
<evidence type="ECO:0000256" key="1">
    <source>
        <dbReference type="ARBA" id="ARBA00004937"/>
    </source>
</evidence>
<feature type="domain" description="Glucose-6-phosphate dehydrogenase C-terminal" evidence="7">
    <location>
        <begin position="205"/>
        <end position="451"/>
    </location>
</feature>
<dbReference type="Gene3D" id="3.30.360.10">
    <property type="entry name" value="Dihydrodipicolinate Reductase, domain 2"/>
    <property type="match status" value="1"/>
</dbReference>
<evidence type="ECO:0000313" key="8">
    <source>
        <dbReference type="EMBL" id="AZN30209.1"/>
    </source>
</evidence>
<evidence type="ECO:0000256" key="2">
    <source>
        <dbReference type="ARBA" id="ARBA00022526"/>
    </source>
</evidence>
<dbReference type="InterPro" id="IPR001282">
    <property type="entry name" value="G6P_DH"/>
</dbReference>
<evidence type="ECO:0000313" key="9">
    <source>
        <dbReference type="Proteomes" id="UP000270021"/>
    </source>
</evidence>
<dbReference type="SUPFAM" id="SSF55347">
    <property type="entry name" value="Glyceraldehyde-3-phosphate dehydrogenase-like, C-terminal domain"/>
    <property type="match status" value="1"/>
</dbReference>
<evidence type="ECO:0000256" key="4">
    <source>
        <dbReference type="ARBA" id="ARBA00023002"/>
    </source>
</evidence>
<protein>
    <submittedName>
        <fullName evidence="8">Glucose-6-phosphate dehydrogenase</fullName>
    </submittedName>
</protein>
<dbReference type="PRINTS" id="PR00079">
    <property type="entry name" value="G6PDHDRGNASE"/>
</dbReference>
<dbReference type="InterPro" id="IPR022675">
    <property type="entry name" value="G6P_DH_C"/>
</dbReference>
<evidence type="ECO:0000259" key="6">
    <source>
        <dbReference type="Pfam" id="PF00479"/>
    </source>
</evidence>
<dbReference type="InterPro" id="IPR022674">
    <property type="entry name" value="G6P_DH_NAD-bd"/>
</dbReference>
<dbReference type="AlphaFoldDB" id="A0A3S8Z9L1"/>
<dbReference type="GO" id="GO:0006006">
    <property type="term" value="P:glucose metabolic process"/>
    <property type="evidence" value="ECO:0007669"/>
    <property type="project" value="UniProtKB-KW"/>
</dbReference>
<evidence type="ECO:0000259" key="7">
    <source>
        <dbReference type="Pfam" id="PF02781"/>
    </source>
</evidence>
<keyword evidence="9" id="KW-1185">Reference proteome</keyword>
<evidence type="ECO:0000256" key="3">
    <source>
        <dbReference type="ARBA" id="ARBA00022857"/>
    </source>
</evidence>
<dbReference type="InterPro" id="IPR036291">
    <property type="entry name" value="NAD(P)-bd_dom_sf"/>
</dbReference>
<feature type="domain" description="Glucose-6-phosphate dehydrogenase NAD-binding" evidence="6">
    <location>
        <begin position="43"/>
        <end position="197"/>
    </location>
</feature>
<keyword evidence="2" id="KW-0313">Glucose metabolism</keyword>
<dbReference type="Pfam" id="PF00479">
    <property type="entry name" value="G6PD_N"/>
    <property type="match status" value="1"/>
</dbReference>
<dbReference type="OrthoDB" id="9802739at2"/>
<dbReference type="KEGG" id="fsl:EJO69_07765"/>
<dbReference type="Pfam" id="PF02781">
    <property type="entry name" value="G6PD_C"/>
    <property type="match status" value="1"/>
</dbReference>
<dbReference type="PANTHER" id="PTHR23429:SF0">
    <property type="entry name" value="GLUCOSE-6-PHOSPHATE 1-DEHYDROGENASE"/>
    <property type="match status" value="1"/>
</dbReference>
<evidence type="ECO:0000256" key="5">
    <source>
        <dbReference type="ARBA" id="ARBA00023277"/>
    </source>
</evidence>
<dbReference type="SUPFAM" id="SSF51735">
    <property type="entry name" value="NAD(P)-binding Rossmann-fold domains"/>
    <property type="match status" value="1"/>
</dbReference>
<dbReference type="Gene3D" id="3.40.50.720">
    <property type="entry name" value="NAD(P)-binding Rossmann-like Domain"/>
    <property type="match status" value="1"/>
</dbReference>
<dbReference type="GO" id="GO:0005829">
    <property type="term" value="C:cytosol"/>
    <property type="evidence" value="ECO:0007669"/>
    <property type="project" value="TreeGrafter"/>
</dbReference>
<reference evidence="8 9" key="1">
    <citation type="submission" date="2018-12" db="EMBL/GenBank/DDBJ databases">
        <title>Complete genome sequence of Flaviflexus salsibiostraticola KCTC 33148.</title>
        <authorList>
            <person name="Bae J.-W."/>
        </authorList>
    </citation>
    <scope>NUCLEOTIDE SEQUENCE [LARGE SCALE GENOMIC DNA]</scope>
    <source>
        <strain evidence="8 9">KCTC 33148</strain>
    </source>
</reference>
<dbReference type="GO" id="GO:0050661">
    <property type="term" value="F:NADP binding"/>
    <property type="evidence" value="ECO:0007669"/>
    <property type="project" value="InterPro"/>
</dbReference>
<dbReference type="PANTHER" id="PTHR23429">
    <property type="entry name" value="GLUCOSE-6-PHOSPHATE 1-DEHYDROGENASE G6PD"/>
    <property type="match status" value="1"/>
</dbReference>
<gene>
    <name evidence="8" type="ORF">EJO69_07765</name>
</gene>
<dbReference type="Proteomes" id="UP000270021">
    <property type="component" value="Chromosome"/>
</dbReference>
<keyword evidence="4" id="KW-0560">Oxidoreductase</keyword>
<keyword evidence="5" id="KW-0119">Carbohydrate metabolism</keyword>
<organism evidence="8 9">
    <name type="scientific">Flaviflexus salsibiostraticola</name>
    <dbReference type="NCBI Taxonomy" id="1282737"/>
    <lineage>
        <taxon>Bacteria</taxon>
        <taxon>Bacillati</taxon>
        <taxon>Actinomycetota</taxon>
        <taxon>Actinomycetes</taxon>
        <taxon>Actinomycetales</taxon>
        <taxon>Actinomycetaceae</taxon>
        <taxon>Flaviflexus</taxon>
    </lineage>
</organism>
<accession>A0A3S8Z9L1</accession>